<dbReference type="InterPro" id="IPR008492">
    <property type="entry name" value="Rv2714-like"/>
</dbReference>
<dbReference type="EMBL" id="VOBL01000009">
    <property type="protein sequence ID" value="KAA0976605.1"/>
    <property type="molecule type" value="Genomic_DNA"/>
</dbReference>
<organism evidence="2 3">
    <name type="scientific">Paeniglutamicibacter gangotriensis</name>
    <dbReference type="NCBI Taxonomy" id="254787"/>
    <lineage>
        <taxon>Bacteria</taxon>
        <taxon>Bacillati</taxon>
        <taxon>Actinomycetota</taxon>
        <taxon>Actinomycetes</taxon>
        <taxon>Micrococcales</taxon>
        <taxon>Micrococcaceae</taxon>
        <taxon>Paeniglutamicibacter</taxon>
    </lineage>
</organism>
<protein>
    <submittedName>
        <fullName evidence="2">PAC2 family protein</fullName>
    </submittedName>
</protein>
<dbReference type="Gene3D" id="3.40.50.10900">
    <property type="entry name" value="PAC-like subunit"/>
    <property type="match status" value="1"/>
</dbReference>
<dbReference type="InterPro" id="IPR019151">
    <property type="entry name" value="Proteasome_assmbl_chaperone_2"/>
</dbReference>
<dbReference type="Proteomes" id="UP000323856">
    <property type="component" value="Unassembled WGS sequence"/>
</dbReference>
<dbReference type="RefSeq" id="WP_149619688.1">
    <property type="nucleotide sequence ID" value="NZ_VOBL01000009.1"/>
</dbReference>
<gene>
    <name evidence="2" type="ORF">FQ154_10345</name>
</gene>
<comment type="caution">
    <text evidence="2">The sequence shown here is derived from an EMBL/GenBank/DDBJ whole genome shotgun (WGS) entry which is preliminary data.</text>
</comment>
<dbReference type="InterPro" id="IPR038389">
    <property type="entry name" value="PSMG2_sf"/>
</dbReference>
<dbReference type="PIRSF" id="PIRSF028754">
    <property type="entry name" value="UCP028754"/>
    <property type="match status" value="1"/>
</dbReference>
<feature type="region of interest" description="Disordered" evidence="1">
    <location>
        <begin position="286"/>
        <end position="337"/>
    </location>
</feature>
<evidence type="ECO:0000313" key="3">
    <source>
        <dbReference type="Proteomes" id="UP000323856"/>
    </source>
</evidence>
<dbReference type="AlphaFoldDB" id="A0A5B0EEG3"/>
<name>A0A5B0EEG3_9MICC</name>
<reference evidence="2 3" key="1">
    <citation type="submission" date="2019-07" db="EMBL/GenBank/DDBJ databases">
        <title>Analysis of the biochemical properties, biological activity and biotechnological potential of siderophores and biosurfactants produced by Antarctic psychrotolerant bacteria.</title>
        <authorList>
            <person name="Styczynski M."/>
            <person name="Krucon T."/>
            <person name="Decewicz P."/>
            <person name="Dziewit L."/>
        </authorList>
    </citation>
    <scope>NUCLEOTIDE SEQUENCE [LARGE SCALE GENOMIC DNA]</scope>
    <source>
        <strain evidence="2 3">ANT_H27</strain>
    </source>
</reference>
<dbReference type="OrthoDB" id="150941at2"/>
<evidence type="ECO:0000256" key="1">
    <source>
        <dbReference type="SAM" id="MobiDB-lite"/>
    </source>
</evidence>
<proteinExistence type="predicted"/>
<feature type="compositionally biased region" description="Low complexity" evidence="1">
    <location>
        <begin position="326"/>
        <end position="337"/>
    </location>
</feature>
<dbReference type="Pfam" id="PF09754">
    <property type="entry name" value="PAC2"/>
    <property type="match status" value="1"/>
</dbReference>
<accession>A0A5B0EEG3</accession>
<dbReference type="SUPFAM" id="SSF159659">
    <property type="entry name" value="Cgl1923-like"/>
    <property type="match status" value="1"/>
</dbReference>
<sequence length="337" mass="36082">MNDPVTLTSLVAASALEAPARPAIMVVAFEGWNDAGDAASQALKTIKAATGAVKLEGIGDDDYYDYQFSRPQVSRNASGKRVIKWPTTRFYRATVPGSPVDLLLVRGVEPTYRWKAFITEVLTRAEEENVQAVMALGSLLADVPHTRPIQASVSSDDPAVREALGAHAAGYEGPTGILGVLAQFSEAAGLPTLSVWSAVPHYVAQPPSPKAQLALLRRVEELLPLQLDLRELTEDAQAWERGVNALATGDAEVAAYVQQLEEAQDATELPEATGEAIAKEFERYLKRRHHPGGPGMHREHDPGPDSGAPEAPRSPDTPDTPESPDDPASSDSPDSTK</sequence>
<evidence type="ECO:0000313" key="2">
    <source>
        <dbReference type="EMBL" id="KAA0976605.1"/>
    </source>
</evidence>